<dbReference type="OrthoDB" id="7130006at2759"/>
<dbReference type="InterPro" id="IPR029058">
    <property type="entry name" value="AB_hydrolase_fold"/>
</dbReference>
<reference evidence="4" key="1">
    <citation type="submission" date="2021-02" db="EMBL/GenBank/DDBJ databases">
        <authorList>
            <person name="Nowell W R."/>
        </authorList>
    </citation>
    <scope>NUCLEOTIDE SEQUENCE</scope>
</reference>
<dbReference type="PANTHER" id="PTHR21661">
    <property type="entry name" value="EPOXIDE HYDROLASE 1-RELATED"/>
    <property type="match status" value="1"/>
</dbReference>
<evidence type="ECO:0000259" key="3">
    <source>
        <dbReference type="Pfam" id="PF06441"/>
    </source>
</evidence>
<keyword evidence="6" id="KW-1185">Reference proteome</keyword>
<evidence type="ECO:0000313" key="6">
    <source>
        <dbReference type="Proteomes" id="UP000663829"/>
    </source>
</evidence>
<accession>A0A815TX84</accession>
<proteinExistence type="inferred from homology"/>
<gene>
    <name evidence="4" type="ORF">GPM918_LOCUS37015</name>
    <name evidence="5" type="ORF">SRO942_LOCUS37773</name>
</gene>
<feature type="domain" description="Epoxide hydrolase N-terminal" evidence="3">
    <location>
        <begin position="18"/>
        <end position="124"/>
    </location>
</feature>
<evidence type="ECO:0000256" key="2">
    <source>
        <dbReference type="ARBA" id="ARBA00022801"/>
    </source>
</evidence>
<dbReference type="EMBL" id="CAJOBC010088523">
    <property type="protein sequence ID" value="CAF4369740.1"/>
    <property type="molecule type" value="Genomic_DNA"/>
</dbReference>
<name>A0A815TX84_9BILA</name>
<evidence type="ECO:0000313" key="5">
    <source>
        <dbReference type="EMBL" id="CAF4369740.1"/>
    </source>
</evidence>
<comment type="similarity">
    <text evidence="1">Belongs to the peptidase S33 family.</text>
</comment>
<comment type="caution">
    <text evidence="4">The sequence shown here is derived from an EMBL/GenBank/DDBJ whole genome shotgun (WGS) entry which is preliminary data.</text>
</comment>
<dbReference type="Proteomes" id="UP000681722">
    <property type="component" value="Unassembled WGS sequence"/>
</dbReference>
<organism evidence="4 6">
    <name type="scientific">Didymodactylos carnosus</name>
    <dbReference type="NCBI Taxonomy" id="1234261"/>
    <lineage>
        <taxon>Eukaryota</taxon>
        <taxon>Metazoa</taxon>
        <taxon>Spiralia</taxon>
        <taxon>Gnathifera</taxon>
        <taxon>Rotifera</taxon>
        <taxon>Eurotatoria</taxon>
        <taxon>Bdelloidea</taxon>
        <taxon>Philodinida</taxon>
        <taxon>Philodinidae</taxon>
        <taxon>Didymodactylos</taxon>
    </lineage>
</organism>
<evidence type="ECO:0000256" key="1">
    <source>
        <dbReference type="ARBA" id="ARBA00010088"/>
    </source>
</evidence>
<protein>
    <recommendedName>
        <fullName evidence="3">Epoxide hydrolase N-terminal domain-containing protein</fullName>
    </recommendedName>
</protein>
<dbReference type="GO" id="GO:0097176">
    <property type="term" value="P:epoxide metabolic process"/>
    <property type="evidence" value="ECO:0007669"/>
    <property type="project" value="TreeGrafter"/>
</dbReference>
<sequence length="186" mass="21496">MSVPFTNLPRSATIQLIPFKVSIPQSTLDELKSLVRLSKLAPPTYEGSQEDRKYGVTSKWVREAKEKWEKDFDWRKHEAHMNSFPHYMASVVDNDGKEYQIHFIGLFSDKVDAVPLVLLHGWPERKEIVFNYKKRDDDRRAGVGQQKVTEILMKETDNQYRCPGCKTKYKPQGITNHVKACIKAVG</sequence>
<dbReference type="SUPFAM" id="SSF53474">
    <property type="entry name" value="alpha/beta-Hydrolases"/>
    <property type="match status" value="1"/>
</dbReference>
<dbReference type="GO" id="GO:0004301">
    <property type="term" value="F:epoxide hydrolase activity"/>
    <property type="evidence" value="ECO:0007669"/>
    <property type="project" value="TreeGrafter"/>
</dbReference>
<dbReference type="Gene3D" id="3.40.50.1820">
    <property type="entry name" value="alpha/beta hydrolase"/>
    <property type="match status" value="1"/>
</dbReference>
<dbReference type="PANTHER" id="PTHR21661:SF39">
    <property type="entry name" value="HYDROLASE, PUTATIVE (AFU_ORTHOLOGUE AFUA_3G08960)-RELATED"/>
    <property type="match status" value="1"/>
</dbReference>
<dbReference type="Pfam" id="PF06441">
    <property type="entry name" value="EHN"/>
    <property type="match status" value="1"/>
</dbReference>
<dbReference type="Proteomes" id="UP000663829">
    <property type="component" value="Unassembled WGS sequence"/>
</dbReference>
<dbReference type="InterPro" id="IPR010497">
    <property type="entry name" value="Epoxide_hydro_N"/>
</dbReference>
<dbReference type="EMBL" id="CAJNOQ010022986">
    <property type="protein sequence ID" value="CAF1508769.1"/>
    <property type="molecule type" value="Genomic_DNA"/>
</dbReference>
<dbReference type="AlphaFoldDB" id="A0A815TX84"/>
<evidence type="ECO:0000313" key="4">
    <source>
        <dbReference type="EMBL" id="CAF1508769.1"/>
    </source>
</evidence>
<keyword evidence="2" id="KW-0378">Hydrolase</keyword>